<evidence type="ECO:0000313" key="1">
    <source>
        <dbReference type="EMBL" id="PON60710.1"/>
    </source>
</evidence>
<dbReference type="PANTHER" id="PTHR31448:SF32">
    <property type="entry name" value="MYOSIN-BINDING PROTEIN 1"/>
    <property type="match status" value="1"/>
</dbReference>
<dbReference type="PANTHER" id="PTHR31448">
    <property type="entry name" value="MYOSIN-BINDING PROTEIN 2"/>
    <property type="match status" value="1"/>
</dbReference>
<comment type="caution">
    <text evidence="1">The sequence shown here is derived from an EMBL/GenBank/DDBJ whole genome shotgun (WGS) entry which is preliminary data.</text>
</comment>
<dbReference type="InterPro" id="IPR039306">
    <property type="entry name" value="MYOB"/>
</dbReference>
<dbReference type="GO" id="GO:0017022">
    <property type="term" value="F:myosin binding"/>
    <property type="evidence" value="ECO:0007669"/>
    <property type="project" value="InterPro"/>
</dbReference>
<reference evidence="2" key="1">
    <citation type="submission" date="2016-06" db="EMBL/GenBank/DDBJ databases">
        <title>Parallel loss of symbiosis genes in relatives of nitrogen-fixing non-legume Parasponia.</title>
        <authorList>
            <person name="Van Velzen R."/>
            <person name="Holmer R."/>
            <person name="Bu F."/>
            <person name="Rutten L."/>
            <person name="Van Zeijl A."/>
            <person name="Liu W."/>
            <person name="Santuari L."/>
            <person name="Cao Q."/>
            <person name="Sharma T."/>
            <person name="Shen D."/>
            <person name="Roswanjaya Y."/>
            <person name="Wardhani T."/>
            <person name="Kalhor M.S."/>
            <person name="Jansen J."/>
            <person name="Van den Hoogen J."/>
            <person name="Gungor B."/>
            <person name="Hartog M."/>
            <person name="Hontelez J."/>
            <person name="Verver J."/>
            <person name="Yang W.-C."/>
            <person name="Schijlen E."/>
            <person name="Repin R."/>
            <person name="Schilthuizen M."/>
            <person name="Schranz E."/>
            <person name="Heidstra R."/>
            <person name="Miyata K."/>
            <person name="Fedorova E."/>
            <person name="Kohlen W."/>
            <person name="Bisseling T."/>
            <person name="Smit S."/>
            <person name="Geurts R."/>
        </authorList>
    </citation>
    <scope>NUCLEOTIDE SEQUENCE [LARGE SCALE GENOMIC DNA]</scope>
    <source>
        <strain evidence="2">cv. RG33-2</strain>
    </source>
</reference>
<gene>
    <name evidence="1" type="ORF">TorRG33x02_283970</name>
</gene>
<keyword evidence="2" id="KW-1185">Reference proteome</keyword>
<name>A0A2P5CI33_TREOI</name>
<evidence type="ECO:0000313" key="2">
    <source>
        <dbReference type="Proteomes" id="UP000237000"/>
    </source>
</evidence>
<sequence length="122" mass="14205">MEEQAEYDDDELQKSNDLLAEKEKEILEWITQNTIAVEKDLITITKVEDACNSFENTDEDNLNSSKLEFEDEKTYILQCLKKLEKAPYQLPDGEVSAYLDKTIFLKIEHVDLVSQMNIVKQK</sequence>
<dbReference type="AlphaFoldDB" id="A0A2P5CI33"/>
<organism evidence="1 2">
    <name type="scientific">Trema orientale</name>
    <name type="common">Charcoal tree</name>
    <name type="synonym">Celtis orientalis</name>
    <dbReference type="NCBI Taxonomy" id="63057"/>
    <lineage>
        <taxon>Eukaryota</taxon>
        <taxon>Viridiplantae</taxon>
        <taxon>Streptophyta</taxon>
        <taxon>Embryophyta</taxon>
        <taxon>Tracheophyta</taxon>
        <taxon>Spermatophyta</taxon>
        <taxon>Magnoliopsida</taxon>
        <taxon>eudicotyledons</taxon>
        <taxon>Gunneridae</taxon>
        <taxon>Pentapetalae</taxon>
        <taxon>rosids</taxon>
        <taxon>fabids</taxon>
        <taxon>Rosales</taxon>
        <taxon>Cannabaceae</taxon>
        <taxon>Trema</taxon>
    </lineage>
</organism>
<proteinExistence type="predicted"/>
<protein>
    <submittedName>
        <fullName evidence="1">Uncharacterized protein</fullName>
    </submittedName>
</protein>
<dbReference type="Proteomes" id="UP000237000">
    <property type="component" value="Unassembled WGS sequence"/>
</dbReference>
<dbReference type="OrthoDB" id="1047602at2759"/>
<accession>A0A2P5CI33</accession>
<dbReference type="InParanoid" id="A0A2P5CI33"/>
<dbReference type="EMBL" id="JXTC01000362">
    <property type="protein sequence ID" value="PON60710.1"/>
    <property type="molecule type" value="Genomic_DNA"/>
</dbReference>